<dbReference type="InterPro" id="IPR013332">
    <property type="entry name" value="KPR_N"/>
</dbReference>
<evidence type="ECO:0000256" key="4">
    <source>
        <dbReference type="ARBA" id="ARBA00022655"/>
    </source>
</evidence>
<dbReference type="Proteomes" id="UP000737171">
    <property type="component" value="Unassembled WGS sequence"/>
</dbReference>
<keyword evidence="10" id="KW-1185">Reference proteome</keyword>
<organism evidence="9 10">
    <name type="scientific">Pseudaquabacterium terrae</name>
    <dbReference type="NCBI Taxonomy" id="2732868"/>
    <lineage>
        <taxon>Bacteria</taxon>
        <taxon>Pseudomonadati</taxon>
        <taxon>Pseudomonadota</taxon>
        <taxon>Betaproteobacteria</taxon>
        <taxon>Burkholderiales</taxon>
        <taxon>Sphaerotilaceae</taxon>
        <taxon>Pseudaquabacterium</taxon>
    </lineage>
</organism>
<evidence type="ECO:0000259" key="7">
    <source>
        <dbReference type="Pfam" id="PF02558"/>
    </source>
</evidence>
<evidence type="ECO:0000256" key="5">
    <source>
        <dbReference type="ARBA" id="ARBA00032024"/>
    </source>
</evidence>
<accession>A0ABX2EP01</accession>
<sequence length="329" mass="34123">MRVCIVGAGAIGGFIGAKLAATGAHRVSALARGATLTALRRHGWRLREGGELQQAQVLAADEARQLGEQDLVIVAVKAPAMAAVAASIGPLLGSTTIVMPAMNGVPWWFGPATPALGSQPLETVDAGGEIAKAIPIERVIGCVVHASALVAEPGLVVHKMGRGLLIGEPQGGMSERVETLRAALEMAGFETTASADIRRGAWYKLWGNLVMNPVSAMTGATADRILDDPLVRSFCNAAMAEAAAVGARIGCAIEQSPDDRNAVTRKLGAFKTSMLQDAEAKRPIELDAIVGAVAEIGQRVGIPTPNIDALLGLTRLFGRAHGLYPDPPT</sequence>
<evidence type="ECO:0000256" key="3">
    <source>
        <dbReference type="ARBA" id="ARBA00019465"/>
    </source>
</evidence>
<dbReference type="InterPro" id="IPR036291">
    <property type="entry name" value="NAD(P)-bd_dom_sf"/>
</dbReference>
<dbReference type="PANTHER" id="PTHR21708:SF45">
    <property type="entry name" value="2-DEHYDROPANTOATE 2-REDUCTASE"/>
    <property type="match status" value="1"/>
</dbReference>
<dbReference type="Gene3D" id="1.10.1040.10">
    <property type="entry name" value="N-(1-d-carboxylethyl)-l-norvaline Dehydrogenase, domain 2"/>
    <property type="match status" value="1"/>
</dbReference>
<evidence type="ECO:0000256" key="2">
    <source>
        <dbReference type="ARBA" id="ARBA00013014"/>
    </source>
</evidence>
<dbReference type="Pfam" id="PF08546">
    <property type="entry name" value="ApbA_C"/>
    <property type="match status" value="1"/>
</dbReference>
<dbReference type="Gene3D" id="3.40.50.720">
    <property type="entry name" value="NAD(P)-binding Rossmann-like Domain"/>
    <property type="match status" value="1"/>
</dbReference>
<dbReference type="EMBL" id="JABRWJ010000008">
    <property type="protein sequence ID" value="NRF70425.1"/>
    <property type="molecule type" value="Genomic_DNA"/>
</dbReference>
<evidence type="ECO:0000259" key="8">
    <source>
        <dbReference type="Pfam" id="PF08546"/>
    </source>
</evidence>
<feature type="domain" description="Ketopantoate reductase C-terminal" evidence="8">
    <location>
        <begin position="196"/>
        <end position="315"/>
    </location>
</feature>
<reference evidence="9 10" key="1">
    <citation type="submission" date="2020-05" db="EMBL/GenBank/DDBJ databases">
        <title>Aquincola sp. isolate from soil.</title>
        <authorList>
            <person name="Han J."/>
            <person name="Kim D.-U."/>
        </authorList>
    </citation>
    <scope>NUCLEOTIDE SEQUENCE [LARGE SCALE GENOMIC DNA]</scope>
    <source>
        <strain evidence="9 10">S2</strain>
    </source>
</reference>
<dbReference type="PANTHER" id="PTHR21708">
    <property type="entry name" value="PROBABLE 2-DEHYDROPANTOATE 2-REDUCTASE"/>
    <property type="match status" value="1"/>
</dbReference>
<gene>
    <name evidence="9" type="ORF">HLB44_25800</name>
</gene>
<dbReference type="InterPro" id="IPR008927">
    <property type="entry name" value="6-PGluconate_DH-like_C_sf"/>
</dbReference>
<dbReference type="InterPro" id="IPR013328">
    <property type="entry name" value="6PGD_dom2"/>
</dbReference>
<dbReference type="NCBIfam" id="NF005089">
    <property type="entry name" value="PRK06522.1-4"/>
    <property type="match status" value="1"/>
</dbReference>
<dbReference type="SUPFAM" id="SSF51735">
    <property type="entry name" value="NAD(P)-binding Rossmann-fold domains"/>
    <property type="match status" value="1"/>
</dbReference>
<proteinExistence type="predicted"/>
<comment type="pathway">
    <text evidence="1">Cofactor biosynthesis; (R)-pantothenate biosynthesis; (R)-pantoate from 3-methyl-2-oxobutanoate: step 2/2.</text>
</comment>
<dbReference type="InterPro" id="IPR013752">
    <property type="entry name" value="KPA_reductase"/>
</dbReference>
<evidence type="ECO:0000313" key="10">
    <source>
        <dbReference type="Proteomes" id="UP000737171"/>
    </source>
</evidence>
<dbReference type="SUPFAM" id="SSF48179">
    <property type="entry name" value="6-phosphogluconate dehydrogenase C-terminal domain-like"/>
    <property type="match status" value="1"/>
</dbReference>
<evidence type="ECO:0000256" key="1">
    <source>
        <dbReference type="ARBA" id="ARBA00004994"/>
    </source>
</evidence>
<name>A0ABX2EP01_9BURK</name>
<evidence type="ECO:0000313" key="9">
    <source>
        <dbReference type="EMBL" id="NRF70425.1"/>
    </source>
</evidence>
<dbReference type="InterPro" id="IPR051402">
    <property type="entry name" value="KPR-Related"/>
</dbReference>
<dbReference type="RefSeq" id="WP_173129437.1">
    <property type="nucleotide sequence ID" value="NZ_JABRWJ010000008.1"/>
</dbReference>
<dbReference type="Pfam" id="PF02558">
    <property type="entry name" value="ApbA"/>
    <property type="match status" value="1"/>
</dbReference>
<comment type="catalytic activity">
    <reaction evidence="6">
        <text>(R)-pantoate + NADP(+) = 2-dehydropantoate + NADPH + H(+)</text>
        <dbReference type="Rhea" id="RHEA:16233"/>
        <dbReference type="ChEBI" id="CHEBI:11561"/>
        <dbReference type="ChEBI" id="CHEBI:15378"/>
        <dbReference type="ChEBI" id="CHEBI:15980"/>
        <dbReference type="ChEBI" id="CHEBI:57783"/>
        <dbReference type="ChEBI" id="CHEBI:58349"/>
        <dbReference type="EC" id="1.1.1.169"/>
    </reaction>
</comment>
<protein>
    <recommendedName>
        <fullName evidence="3">2-dehydropantoate 2-reductase</fullName>
        <ecNumber evidence="2">1.1.1.169</ecNumber>
    </recommendedName>
    <alternativeName>
        <fullName evidence="5">Ketopantoate reductase</fullName>
    </alternativeName>
</protein>
<dbReference type="EC" id="1.1.1.169" evidence="2"/>
<keyword evidence="4" id="KW-0566">Pantothenate biosynthesis</keyword>
<comment type="caution">
    <text evidence="9">The sequence shown here is derived from an EMBL/GenBank/DDBJ whole genome shotgun (WGS) entry which is preliminary data.</text>
</comment>
<feature type="domain" description="Ketopantoate reductase N-terminal" evidence="7">
    <location>
        <begin position="3"/>
        <end position="168"/>
    </location>
</feature>
<evidence type="ECO:0000256" key="6">
    <source>
        <dbReference type="ARBA" id="ARBA00048793"/>
    </source>
</evidence>